<accession>A0A9W5PLD0</accession>
<evidence type="ECO:0000313" key="1">
    <source>
        <dbReference type="EMBL" id="EOO27408.1"/>
    </source>
</evidence>
<protein>
    <submittedName>
        <fullName evidence="1">Uncharacterized protein</fullName>
    </submittedName>
</protein>
<name>A0A9W5PLD0_BACCE</name>
<comment type="caution">
    <text evidence="1">The sequence shown here is derived from an EMBL/GenBank/DDBJ whole genome shotgun (WGS) entry which is preliminary data.</text>
</comment>
<dbReference type="Proteomes" id="UP000014018">
    <property type="component" value="Unassembled WGS sequence"/>
</dbReference>
<gene>
    <name evidence="1" type="ORF">IIU_05913</name>
</gene>
<dbReference type="EMBL" id="AHFB01000110">
    <property type="protein sequence ID" value="EOO27408.1"/>
    <property type="molecule type" value="Genomic_DNA"/>
</dbReference>
<sequence length="42" mass="5042">MKLTGIQSVIRKKKKRFKKSLPHYDAENILNREFKAEKPNKK</sequence>
<dbReference type="RefSeq" id="WP_016111864.1">
    <property type="nucleotide sequence ID" value="NZ_KB976193.1"/>
</dbReference>
<organism evidence="1 2">
    <name type="scientific">Bacillus cereus VD133</name>
    <dbReference type="NCBI Taxonomy" id="1053233"/>
    <lineage>
        <taxon>Bacteria</taxon>
        <taxon>Bacillati</taxon>
        <taxon>Bacillota</taxon>
        <taxon>Bacilli</taxon>
        <taxon>Bacillales</taxon>
        <taxon>Bacillaceae</taxon>
        <taxon>Bacillus</taxon>
        <taxon>Bacillus cereus group</taxon>
    </lineage>
</organism>
<dbReference type="AlphaFoldDB" id="A0A9W5PLD0"/>
<proteinExistence type="predicted"/>
<reference evidence="1 2" key="1">
    <citation type="submission" date="2012-12" db="EMBL/GenBank/DDBJ databases">
        <title>The Genome Sequence of Bacillus cereus VD133.</title>
        <authorList>
            <consortium name="The Broad Institute Genome Sequencing Platform"/>
            <consortium name="The Broad Institute Genome Sequencing Center for Infectious Disease"/>
            <person name="Feldgarden M."/>
            <person name="Van der Auwera G.A."/>
            <person name="Mahillon J."/>
            <person name="Duprez V."/>
            <person name="Timmery S."/>
            <person name="Mattelet C."/>
            <person name="Dierick K."/>
            <person name="Sun M."/>
            <person name="Yu Z."/>
            <person name="Zhu L."/>
            <person name="Hu X."/>
            <person name="Shank E.B."/>
            <person name="Swiecicka I."/>
            <person name="Hansen B.M."/>
            <person name="Andrup L."/>
            <person name="Walker B."/>
            <person name="Young S.K."/>
            <person name="Zeng Q."/>
            <person name="Gargeya S."/>
            <person name="Fitzgerald M."/>
            <person name="Haas B."/>
            <person name="Abouelleil A."/>
            <person name="Alvarado L."/>
            <person name="Arachchi H.M."/>
            <person name="Berlin A.M."/>
            <person name="Chapman S.B."/>
            <person name="Dewar J."/>
            <person name="Goldberg J."/>
            <person name="Griggs A."/>
            <person name="Gujja S."/>
            <person name="Hansen M."/>
            <person name="Howarth C."/>
            <person name="Imamovic A."/>
            <person name="Larimer J."/>
            <person name="McCowan C."/>
            <person name="Murphy C."/>
            <person name="Neiman D."/>
            <person name="Pearson M."/>
            <person name="Priest M."/>
            <person name="Roberts A."/>
            <person name="Saif S."/>
            <person name="Shea T."/>
            <person name="Sisk P."/>
            <person name="Sykes S."/>
            <person name="Wortman J."/>
            <person name="Nusbaum C."/>
            <person name="Birren B."/>
        </authorList>
    </citation>
    <scope>NUCLEOTIDE SEQUENCE [LARGE SCALE GENOMIC DNA]</scope>
    <source>
        <strain evidence="1 2">VD133</strain>
    </source>
</reference>
<evidence type="ECO:0000313" key="2">
    <source>
        <dbReference type="Proteomes" id="UP000014018"/>
    </source>
</evidence>